<comment type="pathway">
    <text evidence="3">Lipid metabolism.</text>
</comment>
<proteinExistence type="inferred from homology"/>
<dbReference type="RefSeq" id="WP_079684854.1">
    <property type="nucleotide sequence ID" value="NZ_FUZU01000001.1"/>
</dbReference>
<organism evidence="12 13">
    <name type="scientific">Ohtaekwangia koreensis</name>
    <dbReference type="NCBI Taxonomy" id="688867"/>
    <lineage>
        <taxon>Bacteria</taxon>
        <taxon>Pseudomonadati</taxon>
        <taxon>Bacteroidota</taxon>
        <taxon>Cytophagia</taxon>
        <taxon>Cytophagales</taxon>
        <taxon>Fulvivirgaceae</taxon>
        <taxon>Ohtaekwangia</taxon>
    </lineage>
</organism>
<comment type="catalytic activity">
    <reaction evidence="1 9">
        <text>a 1-acyl-sn-glycero-3-phosphate + an acyl-CoA = a 1,2-diacyl-sn-glycero-3-phosphate + CoA</text>
        <dbReference type="Rhea" id="RHEA:19709"/>
        <dbReference type="ChEBI" id="CHEBI:57287"/>
        <dbReference type="ChEBI" id="CHEBI:57970"/>
        <dbReference type="ChEBI" id="CHEBI:58342"/>
        <dbReference type="ChEBI" id="CHEBI:58608"/>
        <dbReference type="EC" id="2.3.1.51"/>
    </reaction>
</comment>
<dbReference type="Proteomes" id="UP000190961">
    <property type="component" value="Unassembled WGS sequence"/>
</dbReference>
<comment type="similarity">
    <text evidence="4 9">Belongs to the 1-acyl-sn-glycerol-3-phosphate acyltransferase family.</text>
</comment>
<comment type="pathway">
    <text evidence="2">Phospholipid metabolism; CDP-diacylglycerol biosynthesis; CDP-diacylglycerol from sn-glycerol 3-phosphate: step 2/3.</text>
</comment>
<dbReference type="SUPFAM" id="SSF69593">
    <property type="entry name" value="Glycerol-3-phosphate (1)-acyltransferase"/>
    <property type="match status" value="1"/>
</dbReference>
<sequence length="245" mass="28133">MKIVQTILLTFYKVWVFLVFSVFMILYLPGIIGPFLLGQRFGNIGYFFLWLWSWTFSILTFIRYEFHGTENFKKGKSYIYISNHTSFLDIPGIRMIIPGQFRPLAKKELLKIPVFGWIAKAATIIVDRSSPESRKKSIDRLKQFLKQGISILIFAEGTQNRSKELLQPFHDGAFRIAIDTQRPILPLVVIGAGKLMPPSTINLRPGKIRIYVGDEISTEGLTGTEVQALREKTFKAMEDLIKRNL</sequence>
<evidence type="ECO:0000259" key="11">
    <source>
        <dbReference type="SMART" id="SM00563"/>
    </source>
</evidence>
<dbReference type="CDD" id="cd07989">
    <property type="entry name" value="LPLAT_AGPAT-like"/>
    <property type="match status" value="1"/>
</dbReference>
<feature type="domain" description="Phospholipid/glycerol acyltransferase" evidence="11">
    <location>
        <begin position="78"/>
        <end position="192"/>
    </location>
</feature>
<feature type="transmembrane region" description="Helical" evidence="10">
    <location>
        <begin position="44"/>
        <end position="64"/>
    </location>
</feature>
<feature type="transmembrane region" description="Helical" evidence="10">
    <location>
        <begin position="12"/>
        <end position="32"/>
    </location>
</feature>
<dbReference type="STRING" id="688867.SAMN05660236_0209"/>
<dbReference type="GO" id="GO:0006654">
    <property type="term" value="P:phosphatidic acid biosynthetic process"/>
    <property type="evidence" value="ECO:0007669"/>
    <property type="project" value="TreeGrafter"/>
</dbReference>
<evidence type="ECO:0000256" key="7">
    <source>
        <dbReference type="ARBA" id="ARBA00022679"/>
    </source>
</evidence>
<evidence type="ECO:0000256" key="8">
    <source>
        <dbReference type="ARBA" id="ARBA00023315"/>
    </source>
</evidence>
<keyword evidence="9" id="KW-0594">Phospholipid biosynthesis</keyword>
<dbReference type="AlphaFoldDB" id="A0A1T5ING1"/>
<keyword evidence="9" id="KW-1208">Phospholipid metabolism</keyword>
<evidence type="ECO:0000256" key="5">
    <source>
        <dbReference type="ARBA" id="ARBA00013211"/>
    </source>
</evidence>
<dbReference type="GO" id="GO:0003841">
    <property type="term" value="F:1-acylglycerol-3-phosphate O-acyltransferase activity"/>
    <property type="evidence" value="ECO:0007669"/>
    <property type="project" value="UniProtKB-UniRule"/>
</dbReference>
<keyword evidence="8 9" id="KW-0012">Acyltransferase</keyword>
<evidence type="ECO:0000256" key="3">
    <source>
        <dbReference type="ARBA" id="ARBA00005189"/>
    </source>
</evidence>
<dbReference type="Pfam" id="PF01553">
    <property type="entry name" value="Acyltransferase"/>
    <property type="match status" value="1"/>
</dbReference>
<evidence type="ECO:0000256" key="2">
    <source>
        <dbReference type="ARBA" id="ARBA00004728"/>
    </source>
</evidence>
<dbReference type="PANTHER" id="PTHR10434:SF66">
    <property type="entry name" value="PHOSPHOLIPID_GLYCEROL ACYLTRANSFERASE DOMAIN-CONTAINING PROTEIN"/>
    <property type="match status" value="1"/>
</dbReference>
<name>A0A1T5ING1_9BACT</name>
<accession>A0A1T5ING1</accession>
<dbReference type="SMART" id="SM00563">
    <property type="entry name" value="PlsC"/>
    <property type="match status" value="1"/>
</dbReference>
<evidence type="ECO:0000256" key="1">
    <source>
        <dbReference type="ARBA" id="ARBA00001141"/>
    </source>
</evidence>
<keyword evidence="9" id="KW-0444">Lipid biosynthesis</keyword>
<dbReference type="NCBIfam" id="TIGR00530">
    <property type="entry name" value="AGP_acyltrn"/>
    <property type="match status" value="1"/>
</dbReference>
<protein>
    <recommendedName>
        <fullName evidence="6 9">1-acyl-sn-glycerol-3-phosphate acyltransferase</fullName>
        <ecNumber evidence="5 9">2.3.1.51</ecNumber>
    </recommendedName>
</protein>
<dbReference type="GO" id="GO:0016020">
    <property type="term" value="C:membrane"/>
    <property type="evidence" value="ECO:0007669"/>
    <property type="project" value="InterPro"/>
</dbReference>
<keyword evidence="13" id="KW-1185">Reference proteome</keyword>
<keyword evidence="10" id="KW-1133">Transmembrane helix</keyword>
<gene>
    <name evidence="12" type="ORF">SAMN05660236_0209</name>
</gene>
<dbReference type="InterPro" id="IPR004552">
    <property type="entry name" value="AGP_acyltrans"/>
</dbReference>
<evidence type="ECO:0000313" key="12">
    <source>
        <dbReference type="EMBL" id="SKC40660.1"/>
    </source>
</evidence>
<keyword evidence="10" id="KW-0472">Membrane</keyword>
<dbReference type="OrthoDB" id="9803035at2"/>
<reference evidence="12 13" key="1">
    <citation type="submission" date="2017-02" db="EMBL/GenBank/DDBJ databases">
        <authorList>
            <person name="Peterson S.W."/>
        </authorList>
    </citation>
    <scope>NUCLEOTIDE SEQUENCE [LARGE SCALE GENOMIC DNA]</scope>
    <source>
        <strain evidence="12 13">DSM 25262</strain>
    </source>
</reference>
<comment type="domain">
    <text evidence="9">The HXXXXD motif is essential for acyltransferase activity and may constitute the binding site for the phosphate moiety of the glycerol-3-phosphate.</text>
</comment>
<keyword evidence="9" id="KW-0443">Lipid metabolism</keyword>
<evidence type="ECO:0000256" key="6">
    <source>
        <dbReference type="ARBA" id="ARBA00016139"/>
    </source>
</evidence>
<dbReference type="EMBL" id="FUZU01000001">
    <property type="protein sequence ID" value="SKC40660.1"/>
    <property type="molecule type" value="Genomic_DNA"/>
</dbReference>
<keyword evidence="7 9" id="KW-0808">Transferase</keyword>
<keyword evidence="10" id="KW-0812">Transmembrane</keyword>
<evidence type="ECO:0000256" key="9">
    <source>
        <dbReference type="RuleBase" id="RU361267"/>
    </source>
</evidence>
<evidence type="ECO:0000256" key="10">
    <source>
        <dbReference type="SAM" id="Phobius"/>
    </source>
</evidence>
<dbReference type="EC" id="2.3.1.51" evidence="5 9"/>
<dbReference type="PANTHER" id="PTHR10434">
    <property type="entry name" value="1-ACYL-SN-GLYCEROL-3-PHOSPHATE ACYLTRANSFERASE"/>
    <property type="match status" value="1"/>
</dbReference>
<evidence type="ECO:0000256" key="4">
    <source>
        <dbReference type="ARBA" id="ARBA00008655"/>
    </source>
</evidence>
<evidence type="ECO:0000313" key="13">
    <source>
        <dbReference type="Proteomes" id="UP000190961"/>
    </source>
</evidence>
<dbReference type="InterPro" id="IPR002123">
    <property type="entry name" value="Plipid/glycerol_acylTrfase"/>
</dbReference>